<keyword evidence="10" id="KW-1185">Reference proteome</keyword>
<accession>A0AAN9BF47</accession>
<dbReference type="SMART" id="SM00219">
    <property type="entry name" value="TyrKc"/>
    <property type="match status" value="1"/>
</dbReference>
<dbReference type="PRINTS" id="PR00109">
    <property type="entry name" value="TYRKINASE"/>
</dbReference>
<dbReference type="InterPro" id="IPR011009">
    <property type="entry name" value="Kinase-like_dom_sf"/>
</dbReference>
<evidence type="ECO:0000256" key="2">
    <source>
        <dbReference type="ARBA" id="ARBA00022679"/>
    </source>
</evidence>
<reference evidence="9 10" key="1">
    <citation type="submission" date="2024-02" db="EMBL/GenBank/DDBJ databases">
        <title>Chromosome-scale genome assembly of the rough periwinkle Littorina saxatilis.</title>
        <authorList>
            <person name="De Jode A."/>
            <person name="Faria R."/>
            <person name="Formenti G."/>
            <person name="Sims Y."/>
            <person name="Smith T.P."/>
            <person name="Tracey A."/>
            <person name="Wood J.M.D."/>
            <person name="Zagrodzka Z.B."/>
            <person name="Johannesson K."/>
            <person name="Butlin R.K."/>
            <person name="Leder E.H."/>
        </authorList>
    </citation>
    <scope>NUCLEOTIDE SEQUENCE [LARGE SCALE GENOMIC DNA]</scope>
    <source>
        <strain evidence="9">Snail1</strain>
        <tissue evidence="9">Muscle</tissue>
    </source>
</reference>
<sequence length="279" mass="31348">MNAEEEEDRCTCLLSIYFNVPSLCAQEYLAEKKYVHRDLAARNILLHYDKVVKVCDFGLSRDIFNADNQYKKLTNGKLPLKWMAIESLRDRVFTTQSDVWSFGILLWEIVTMGASPYPCIALADLYYVLSNHYRMDRPSNCSNELYAMMRACWAERPQDRPSFTELRLQLEDLMAEDRDYLVLEDIDVPLSASESSSNPTASELFSGELMPSQSAREAVSVSSSSGSGSSASASASGLLRQGPPYPPSAVRRPPMTIDVCIHQKSTERLMRPSESDSSP</sequence>
<dbReference type="PANTHER" id="PTHR24416">
    <property type="entry name" value="TYROSINE-PROTEIN KINASE RECEPTOR"/>
    <property type="match status" value="1"/>
</dbReference>
<evidence type="ECO:0000313" key="10">
    <source>
        <dbReference type="Proteomes" id="UP001374579"/>
    </source>
</evidence>
<feature type="region of interest" description="Disordered" evidence="7">
    <location>
        <begin position="216"/>
        <end position="279"/>
    </location>
</feature>
<evidence type="ECO:0000259" key="8">
    <source>
        <dbReference type="PROSITE" id="PS50011"/>
    </source>
</evidence>
<keyword evidence="3" id="KW-0547">Nucleotide-binding</keyword>
<dbReference type="Pfam" id="PF07714">
    <property type="entry name" value="PK_Tyr_Ser-Thr"/>
    <property type="match status" value="1"/>
</dbReference>
<keyword evidence="4" id="KW-0418">Kinase</keyword>
<dbReference type="GO" id="GO:0004714">
    <property type="term" value="F:transmembrane receptor protein tyrosine kinase activity"/>
    <property type="evidence" value="ECO:0007669"/>
    <property type="project" value="TreeGrafter"/>
</dbReference>
<feature type="compositionally biased region" description="Basic and acidic residues" evidence="7">
    <location>
        <begin position="264"/>
        <end position="279"/>
    </location>
</feature>
<evidence type="ECO:0000256" key="7">
    <source>
        <dbReference type="SAM" id="MobiDB-lite"/>
    </source>
</evidence>
<dbReference type="InterPro" id="IPR000719">
    <property type="entry name" value="Prot_kinase_dom"/>
</dbReference>
<dbReference type="Gene3D" id="1.10.510.10">
    <property type="entry name" value="Transferase(Phosphotransferase) domain 1"/>
    <property type="match status" value="1"/>
</dbReference>
<keyword evidence="6" id="KW-0829">Tyrosine-protein kinase</keyword>
<dbReference type="SUPFAM" id="SSF56112">
    <property type="entry name" value="Protein kinase-like (PK-like)"/>
    <property type="match status" value="1"/>
</dbReference>
<dbReference type="PROSITE" id="PS50011">
    <property type="entry name" value="PROTEIN_KINASE_DOM"/>
    <property type="match status" value="1"/>
</dbReference>
<comment type="caution">
    <text evidence="9">The sequence shown here is derived from an EMBL/GenBank/DDBJ whole genome shotgun (WGS) entry which is preliminary data.</text>
</comment>
<evidence type="ECO:0000313" key="9">
    <source>
        <dbReference type="EMBL" id="KAK7104039.1"/>
    </source>
</evidence>
<evidence type="ECO:0000256" key="3">
    <source>
        <dbReference type="ARBA" id="ARBA00022741"/>
    </source>
</evidence>
<dbReference type="InterPro" id="IPR001245">
    <property type="entry name" value="Ser-Thr/Tyr_kinase_cat_dom"/>
</dbReference>
<dbReference type="CDD" id="cd00192">
    <property type="entry name" value="PTKc"/>
    <property type="match status" value="1"/>
</dbReference>
<proteinExistence type="predicted"/>
<evidence type="ECO:0000256" key="6">
    <source>
        <dbReference type="ARBA" id="ARBA00023137"/>
    </source>
</evidence>
<dbReference type="InterPro" id="IPR020635">
    <property type="entry name" value="Tyr_kinase_cat_dom"/>
</dbReference>
<dbReference type="Proteomes" id="UP001374579">
    <property type="component" value="Unassembled WGS sequence"/>
</dbReference>
<organism evidence="9 10">
    <name type="scientific">Littorina saxatilis</name>
    <dbReference type="NCBI Taxonomy" id="31220"/>
    <lineage>
        <taxon>Eukaryota</taxon>
        <taxon>Metazoa</taxon>
        <taxon>Spiralia</taxon>
        <taxon>Lophotrochozoa</taxon>
        <taxon>Mollusca</taxon>
        <taxon>Gastropoda</taxon>
        <taxon>Caenogastropoda</taxon>
        <taxon>Littorinimorpha</taxon>
        <taxon>Littorinoidea</taxon>
        <taxon>Littorinidae</taxon>
        <taxon>Littorina</taxon>
    </lineage>
</organism>
<evidence type="ECO:0000256" key="4">
    <source>
        <dbReference type="ARBA" id="ARBA00022777"/>
    </source>
</evidence>
<dbReference type="EMBL" id="JBAMIC010000008">
    <property type="protein sequence ID" value="KAK7104039.1"/>
    <property type="molecule type" value="Genomic_DNA"/>
</dbReference>
<dbReference type="GO" id="GO:0005524">
    <property type="term" value="F:ATP binding"/>
    <property type="evidence" value="ECO:0007669"/>
    <property type="project" value="UniProtKB-KW"/>
</dbReference>
<protein>
    <recommendedName>
        <fullName evidence="8">Protein kinase domain-containing protein</fullName>
    </recommendedName>
</protein>
<feature type="compositionally biased region" description="Low complexity" evidence="7">
    <location>
        <begin position="218"/>
        <end position="237"/>
    </location>
</feature>
<name>A0AAN9BF47_9CAEN</name>
<dbReference type="PANTHER" id="PTHR24416:SF620">
    <property type="entry name" value="TYROSINE-PROTEIN KINASE RECEPTOR TORSO"/>
    <property type="match status" value="1"/>
</dbReference>
<keyword evidence="1" id="KW-0597">Phosphoprotein</keyword>
<dbReference type="FunFam" id="1.10.510.10:FF:000554">
    <property type="entry name" value="Predicted protein"/>
    <property type="match status" value="1"/>
</dbReference>
<gene>
    <name evidence="9" type="ORF">V1264_018816</name>
</gene>
<evidence type="ECO:0000256" key="5">
    <source>
        <dbReference type="ARBA" id="ARBA00022840"/>
    </source>
</evidence>
<keyword evidence="2" id="KW-0808">Transferase</keyword>
<dbReference type="InterPro" id="IPR008266">
    <property type="entry name" value="Tyr_kinase_AS"/>
</dbReference>
<dbReference type="PROSITE" id="PS00109">
    <property type="entry name" value="PROTEIN_KINASE_TYR"/>
    <property type="match status" value="1"/>
</dbReference>
<evidence type="ECO:0000256" key="1">
    <source>
        <dbReference type="ARBA" id="ARBA00022553"/>
    </source>
</evidence>
<keyword evidence="5" id="KW-0067">ATP-binding</keyword>
<dbReference type="InterPro" id="IPR050122">
    <property type="entry name" value="RTK"/>
</dbReference>
<dbReference type="GO" id="GO:0007169">
    <property type="term" value="P:cell surface receptor protein tyrosine kinase signaling pathway"/>
    <property type="evidence" value="ECO:0007669"/>
    <property type="project" value="TreeGrafter"/>
</dbReference>
<dbReference type="GO" id="GO:0043235">
    <property type="term" value="C:receptor complex"/>
    <property type="evidence" value="ECO:0007669"/>
    <property type="project" value="TreeGrafter"/>
</dbReference>
<feature type="domain" description="Protein kinase" evidence="8">
    <location>
        <begin position="1"/>
        <end position="181"/>
    </location>
</feature>
<dbReference type="GO" id="GO:0005886">
    <property type="term" value="C:plasma membrane"/>
    <property type="evidence" value="ECO:0007669"/>
    <property type="project" value="TreeGrafter"/>
</dbReference>
<dbReference type="AlphaFoldDB" id="A0AAN9BF47"/>